<sequence>MHTANKVYQSRLNLRDFLDLLPDYFQHIGQESNG</sequence>
<protein>
    <recommendedName>
        <fullName evidence="3">Transposase</fullName>
    </recommendedName>
</protein>
<comment type="caution">
    <text evidence="1">The sequence shown here is derived from an EMBL/GenBank/DDBJ whole genome shotgun (WGS) entry which is preliminary data.</text>
</comment>
<proteinExistence type="predicted"/>
<accession>A0ABN0GXE5</accession>
<evidence type="ECO:0000313" key="2">
    <source>
        <dbReference type="Proteomes" id="UP000007815"/>
    </source>
</evidence>
<gene>
    <name evidence="1" type="ORF">SRA_01042</name>
</gene>
<evidence type="ECO:0000313" key="1">
    <source>
        <dbReference type="EMBL" id="EJN94926.1"/>
    </source>
</evidence>
<keyword evidence="2" id="KW-1185">Reference proteome</keyword>
<dbReference type="EMBL" id="AJTZ01000003">
    <property type="protein sequence ID" value="EJN94926.1"/>
    <property type="molecule type" value="Genomic_DNA"/>
</dbReference>
<organism evidence="1 2">
    <name type="scientific">Streptococcus ratti FA-1 = DSM 20564</name>
    <dbReference type="NCBI Taxonomy" id="699248"/>
    <lineage>
        <taxon>Bacteria</taxon>
        <taxon>Bacillati</taxon>
        <taxon>Bacillota</taxon>
        <taxon>Bacilli</taxon>
        <taxon>Lactobacillales</taxon>
        <taxon>Streptococcaceae</taxon>
        <taxon>Streptococcus</taxon>
    </lineage>
</organism>
<evidence type="ECO:0008006" key="3">
    <source>
        <dbReference type="Google" id="ProtNLM"/>
    </source>
</evidence>
<reference evidence="1 2" key="1">
    <citation type="submission" date="2009-12" db="EMBL/GenBank/DDBJ databases">
        <authorList>
            <person name="Lefebure T."/>
            <person name="Cornejo O.E."/>
            <person name="Pavinski Bitar P.D."/>
            <person name="Lang P."/>
            <person name="Stanhope M.J."/>
        </authorList>
    </citation>
    <scope>NUCLEOTIDE SEQUENCE [LARGE SCALE GENOMIC DNA]</scope>
    <source>
        <strain evidence="1 2">FA-1</strain>
    </source>
</reference>
<name>A0ABN0GXE5_STRRT</name>
<dbReference type="Proteomes" id="UP000007815">
    <property type="component" value="Unassembled WGS sequence"/>
</dbReference>